<dbReference type="Proteomes" id="UP001529510">
    <property type="component" value="Unassembled WGS sequence"/>
</dbReference>
<reference evidence="1 2" key="1">
    <citation type="submission" date="2024-05" db="EMBL/GenBank/DDBJ databases">
        <title>Genome sequencing and assembly of Indian major carp, Cirrhinus mrigala (Hamilton, 1822).</title>
        <authorList>
            <person name="Mohindra V."/>
            <person name="Chowdhury L.M."/>
            <person name="Lal K."/>
            <person name="Jena J.K."/>
        </authorList>
    </citation>
    <scope>NUCLEOTIDE SEQUENCE [LARGE SCALE GENOMIC DNA]</scope>
    <source>
        <strain evidence="1">CM1030</strain>
        <tissue evidence="1">Blood</tissue>
    </source>
</reference>
<dbReference type="AlphaFoldDB" id="A0ABD0MU25"/>
<evidence type="ECO:0000313" key="2">
    <source>
        <dbReference type="Proteomes" id="UP001529510"/>
    </source>
</evidence>
<organism evidence="1 2">
    <name type="scientific">Cirrhinus mrigala</name>
    <name type="common">Mrigala</name>
    <dbReference type="NCBI Taxonomy" id="683832"/>
    <lineage>
        <taxon>Eukaryota</taxon>
        <taxon>Metazoa</taxon>
        <taxon>Chordata</taxon>
        <taxon>Craniata</taxon>
        <taxon>Vertebrata</taxon>
        <taxon>Euteleostomi</taxon>
        <taxon>Actinopterygii</taxon>
        <taxon>Neopterygii</taxon>
        <taxon>Teleostei</taxon>
        <taxon>Ostariophysi</taxon>
        <taxon>Cypriniformes</taxon>
        <taxon>Cyprinidae</taxon>
        <taxon>Labeoninae</taxon>
        <taxon>Labeonini</taxon>
        <taxon>Cirrhinus</taxon>
    </lineage>
</organism>
<proteinExistence type="predicted"/>
<name>A0ABD0MU25_CIRMR</name>
<sequence length="69" mass="7839">FSFGVAVSHKSVAQIYVDRTRSFKSSEQLFVCFGGKQKEKAVSKQRWAHWIVDTVTLTYQSQDEPCPLG</sequence>
<comment type="caution">
    <text evidence="1">The sequence shown here is derived from an EMBL/GenBank/DDBJ whole genome shotgun (WGS) entry which is preliminary data.</text>
</comment>
<dbReference type="EMBL" id="JAMKFB020000189">
    <property type="protein sequence ID" value="KAL0152647.1"/>
    <property type="molecule type" value="Genomic_DNA"/>
</dbReference>
<feature type="non-terminal residue" evidence="1">
    <location>
        <position position="69"/>
    </location>
</feature>
<keyword evidence="2" id="KW-1185">Reference proteome</keyword>
<protein>
    <submittedName>
        <fullName evidence="1">Uncharacterized protein</fullName>
    </submittedName>
</protein>
<gene>
    <name evidence="1" type="ORF">M9458_052370</name>
</gene>
<evidence type="ECO:0000313" key="1">
    <source>
        <dbReference type="EMBL" id="KAL0152647.1"/>
    </source>
</evidence>
<feature type="non-terminal residue" evidence="1">
    <location>
        <position position="1"/>
    </location>
</feature>
<accession>A0ABD0MU25</accession>